<accession>A0A437UKF5</accession>
<name>A0A437UKF5_ENTAV</name>
<evidence type="ECO:0000313" key="3">
    <source>
        <dbReference type="EMBL" id="RVU94055.1"/>
    </source>
</evidence>
<evidence type="ECO:0000313" key="2">
    <source>
        <dbReference type="EMBL" id="MDT2514424.1"/>
    </source>
</evidence>
<dbReference type="EMBL" id="JARPWY010000021">
    <property type="protein sequence ID" value="MDT2514424.1"/>
    <property type="molecule type" value="Genomic_DNA"/>
</dbReference>
<protein>
    <submittedName>
        <fullName evidence="3">Glyoxalase/bleomycin resistance/dioxygenase family protein</fullName>
    </submittedName>
</protein>
<dbReference type="InterPro" id="IPR029068">
    <property type="entry name" value="Glyas_Bleomycin-R_OHBP_Dase"/>
</dbReference>
<evidence type="ECO:0000313" key="5">
    <source>
        <dbReference type="Proteomes" id="UP001264335"/>
    </source>
</evidence>
<keyword evidence="3" id="KW-0560">Oxidoreductase</keyword>
<dbReference type="SUPFAM" id="SSF54593">
    <property type="entry name" value="Glyoxalase/Bleomycin resistance protein/Dihydroxybiphenyl dioxygenase"/>
    <property type="match status" value="1"/>
</dbReference>
<keyword evidence="3" id="KW-0223">Dioxygenase</keyword>
<comment type="caution">
    <text evidence="3">The sequence shown here is derived from an EMBL/GenBank/DDBJ whole genome shotgun (WGS) entry which is preliminary data.</text>
</comment>
<dbReference type="InterPro" id="IPR025870">
    <property type="entry name" value="Glyoxalase-like_dom"/>
</dbReference>
<organism evidence="3 4">
    <name type="scientific">Enterococcus avium</name>
    <name type="common">Streptococcus avium</name>
    <dbReference type="NCBI Taxonomy" id="33945"/>
    <lineage>
        <taxon>Bacteria</taxon>
        <taxon>Bacillati</taxon>
        <taxon>Bacillota</taxon>
        <taxon>Bacilli</taxon>
        <taxon>Lactobacillales</taxon>
        <taxon>Enterococcaceae</taxon>
        <taxon>Enterococcus</taxon>
    </lineage>
</organism>
<evidence type="ECO:0000259" key="1">
    <source>
        <dbReference type="PROSITE" id="PS51819"/>
    </source>
</evidence>
<evidence type="ECO:0000313" key="4">
    <source>
        <dbReference type="Proteomes" id="UP000288388"/>
    </source>
</evidence>
<dbReference type="EMBL" id="RYZS01000001">
    <property type="protein sequence ID" value="RVU94055.1"/>
    <property type="molecule type" value="Genomic_DNA"/>
</dbReference>
<dbReference type="Proteomes" id="UP001264335">
    <property type="component" value="Unassembled WGS sequence"/>
</dbReference>
<dbReference type="Proteomes" id="UP000288388">
    <property type="component" value="Unassembled WGS sequence"/>
</dbReference>
<sequence length="156" mass="17996">MVIGMNFGGVLLAVKDMTKAKQFYVEVMEQKIEMDLDNVHVAFESGFSLQADYQGLLGVPLNPKEQSDNFQLYFEVEDLDKWEDKLSKVEGIDFLHHSKEYPWGQRVLRFYDYDKFIVEVAESMASVAKRYLAQGMTVEETAEKTMFPVEFVEGLV</sequence>
<dbReference type="AlphaFoldDB" id="A0A437UKF5"/>
<dbReference type="Pfam" id="PF12681">
    <property type="entry name" value="Glyoxalase_2"/>
    <property type="match status" value="1"/>
</dbReference>
<dbReference type="RefSeq" id="WP_016181638.1">
    <property type="nucleotide sequence ID" value="NZ_CABMET010000004.1"/>
</dbReference>
<dbReference type="GO" id="GO:0051213">
    <property type="term" value="F:dioxygenase activity"/>
    <property type="evidence" value="ECO:0007669"/>
    <property type="project" value="UniProtKB-KW"/>
</dbReference>
<proteinExistence type="predicted"/>
<feature type="domain" description="VOC" evidence="1">
    <location>
        <begin position="6"/>
        <end position="123"/>
    </location>
</feature>
<dbReference type="Gene3D" id="3.10.180.10">
    <property type="entry name" value="2,3-Dihydroxybiphenyl 1,2-Dioxygenase, domain 1"/>
    <property type="match status" value="1"/>
</dbReference>
<dbReference type="PROSITE" id="PS51819">
    <property type="entry name" value="VOC"/>
    <property type="match status" value="1"/>
</dbReference>
<dbReference type="InterPro" id="IPR037523">
    <property type="entry name" value="VOC_core"/>
</dbReference>
<reference evidence="3 4" key="1">
    <citation type="submission" date="2018-12" db="EMBL/GenBank/DDBJ databases">
        <title>A novel vanA-carrying plasmid in a clinical isolate of Enterococcus avium.</title>
        <authorList>
            <person name="Bernasconi O.J."/>
            <person name="Luzzaro F."/>
            <person name="Endimiani A."/>
        </authorList>
    </citation>
    <scope>NUCLEOTIDE SEQUENCE [LARGE SCALE GENOMIC DNA]</scope>
    <source>
        <strain evidence="3 4">LC0559/18</strain>
    </source>
</reference>
<reference evidence="2 5" key="2">
    <citation type="submission" date="2023-03" db="EMBL/GenBank/DDBJ databases">
        <authorList>
            <person name="Shen W."/>
            <person name="Cai J."/>
        </authorList>
    </citation>
    <scope>NUCLEOTIDE SEQUENCE [LARGE SCALE GENOMIC DNA]</scope>
    <source>
        <strain evidence="2 5">Y2</strain>
    </source>
</reference>
<gene>
    <name evidence="3" type="ORF">EK398_03790</name>
    <name evidence="2" type="ORF">P7D79_09285</name>
</gene>